<keyword evidence="3" id="KW-1185">Reference proteome</keyword>
<accession>A0ABT9DV37</accession>
<dbReference type="InterPro" id="IPR018684">
    <property type="entry name" value="DUF2171"/>
</dbReference>
<dbReference type="Proteomes" id="UP001243009">
    <property type="component" value="Unassembled WGS sequence"/>
</dbReference>
<evidence type="ECO:0000313" key="2">
    <source>
        <dbReference type="EMBL" id="MDO9707771.1"/>
    </source>
</evidence>
<reference evidence="2 3" key="1">
    <citation type="submission" date="2023-08" db="EMBL/GenBank/DDBJ databases">
        <title>The draft genome sequence of Paracraurococcus sp. LOR1-02.</title>
        <authorList>
            <person name="Kingkaew E."/>
            <person name="Tanasupawat S."/>
        </authorList>
    </citation>
    <scope>NUCLEOTIDE SEQUENCE [LARGE SCALE GENOMIC DNA]</scope>
    <source>
        <strain evidence="2 3">LOR1-02</strain>
    </source>
</reference>
<gene>
    <name evidence="2" type="ORF">Q7A36_05380</name>
</gene>
<evidence type="ECO:0000313" key="3">
    <source>
        <dbReference type="Proteomes" id="UP001243009"/>
    </source>
</evidence>
<feature type="compositionally biased region" description="Polar residues" evidence="1">
    <location>
        <begin position="131"/>
        <end position="152"/>
    </location>
</feature>
<feature type="compositionally biased region" description="Basic and acidic residues" evidence="1">
    <location>
        <begin position="85"/>
        <end position="100"/>
    </location>
</feature>
<sequence>MVSNVHSEHAEIQGQMPVVGSDGRPVGTVDHLDGEFIKLTRSDDASGGRHRWLPLTLVAGLDGGQVRLSVPAAQAQEAALDEDEAQRRMTLDPDGRHEFGQPDDGGGPHGSRAHAHGGGKGQRQHGQSGSVSGNQSEPPGQTSFGVNTQRLK</sequence>
<dbReference type="Pfam" id="PF09939">
    <property type="entry name" value="DUF2171"/>
    <property type="match status" value="1"/>
</dbReference>
<name>A0ABT9DV37_9PROT</name>
<protein>
    <submittedName>
        <fullName evidence="2">DUF2171 domain-containing protein</fullName>
    </submittedName>
</protein>
<organism evidence="2 3">
    <name type="scientific">Paracraurococcus lichenis</name>
    <dbReference type="NCBI Taxonomy" id="3064888"/>
    <lineage>
        <taxon>Bacteria</taxon>
        <taxon>Pseudomonadati</taxon>
        <taxon>Pseudomonadota</taxon>
        <taxon>Alphaproteobacteria</taxon>
        <taxon>Acetobacterales</taxon>
        <taxon>Roseomonadaceae</taxon>
        <taxon>Paracraurococcus</taxon>
    </lineage>
</organism>
<feature type="region of interest" description="Disordered" evidence="1">
    <location>
        <begin position="72"/>
        <end position="152"/>
    </location>
</feature>
<proteinExistence type="predicted"/>
<dbReference type="EMBL" id="JAUTWS010000004">
    <property type="protein sequence ID" value="MDO9707771.1"/>
    <property type="molecule type" value="Genomic_DNA"/>
</dbReference>
<evidence type="ECO:0000256" key="1">
    <source>
        <dbReference type="SAM" id="MobiDB-lite"/>
    </source>
</evidence>
<dbReference type="RefSeq" id="WP_305102643.1">
    <property type="nucleotide sequence ID" value="NZ_JAUTWS010000004.1"/>
</dbReference>
<feature type="region of interest" description="Disordered" evidence="1">
    <location>
        <begin position="1"/>
        <end position="23"/>
    </location>
</feature>
<comment type="caution">
    <text evidence="2">The sequence shown here is derived from an EMBL/GenBank/DDBJ whole genome shotgun (WGS) entry which is preliminary data.</text>
</comment>
<feature type="compositionally biased region" description="Basic and acidic residues" evidence="1">
    <location>
        <begin position="1"/>
        <end position="11"/>
    </location>
</feature>